<dbReference type="OrthoDB" id="9179946at2"/>
<proteinExistence type="predicted"/>
<keyword evidence="1" id="KW-0812">Transmembrane</keyword>
<protein>
    <submittedName>
        <fullName evidence="2">Uncharacterized protein</fullName>
    </submittedName>
</protein>
<name>A0A2S2E1E9_9ALTE</name>
<dbReference type="AlphaFoldDB" id="A0A2S2E1E9"/>
<feature type="transmembrane region" description="Helical" evidence="1">
    <location>
        <begin position="42"/>
        <end position="64"/>
    </location>
</feature>
<keyword evidence="3" id="KW-1185">Reference proteome</keyword>
<reference evidence="2 3" key="1">
    <citation type="submission" date="2018-05" db="EMBL/GenBank/DDBJ databases">
        <title>Salinimonas sp. HMF8227 Genome sequencing and assembly.</title>
        <authorList>
            <person name="Kang H."/>
            <person name="Kang J."/>
            <person name="Cha I."/>
            <person name="Kim H."/>
            <person name="Joh K."/>
        </authorList>
    </citation>
    <scope>NUCLEOTIDE SEQUENCE [LARGE SCALE GENOMIC DNA]</scope>
    <source>
        <strain evidence="2 3">HMF8227</strain>
    </source>
</reference>
<gene>
    <name evidence="2" type="ORF">HMF8227_00594</name>
</gene>
<sequence>MQALAKQQQWSLVIRLLPLAFIGVVLQWIFTEAFTLWQGGLTLVWFALVISLSWVVTYILPYGVKDSLLFARLSHPLPSSRCHKVAKASERIDYEEAQRRWSDIFNDDLDPETRDDFWLKKIYEGAKDEEAVREATQDYLIYRDTFCGYLIASAIIIAWDCLFAGLWFGELNNAIYIVLPFLLLWSMFTGQYHAKLMVVESFLVPLSQPLSPIKEQEED</sequence>
<feature type="transmembrane region" description="Helical" evidence="1">
    <location>
        <begin position="174"/>
        <end position="192"/>
    </location>
</feature>
<evidence type="ECO:0000313" key="3">
    <source>
        <dbReference type="Proteomes" id="UP000245728"/>
    </source>
</evidence>
<dbReference type="EMBL" id="CP029347">
    <property type="protein sequence ID" value="AWL11090.1"/>
    <property type="molecule type" value="Genomic_DNA"/>
</dbReference>
<dbReference type="RefSeq" id="WP_109338760.1">
    <property type="nucleotide sequence ID" value="NZ_CP029347.1"/>
</dbReference>
<accession>A0A2S2E1E9</accession>
<evidence type="ECO:0000313" key="2">
    <source>
        <dbReference type="EMBL" id="AWL11090.1"/>
    </source>
</evidence>
<keyword evidence="1" id="KW-0472">Membrane</keyword>
<evidence type="ECO:0000256" key="1">
    <source>
        <dbReference type="SAM" id="Phobius"/>
    </source>
</evidence>
<feature type="transmembrane region" description="Helical" evidence="1">
    <location>
        <begin position="12"/>
        <end position="30"/>
    </location>
</feature>
<dbReference type="KEGG" id="salh:HMF8227_00594"/>
<organism evidence="2 3">
    <name type="scientific">Saliniradius amylolyticus</name>
    <dbReference type="NCBI Taxonomy" id="2183582"/>
    <lineage>
        <taxon>Bacteria</taxon>
        <taxon>Pseudomonadati</taxon>
        <taxon>Pseudomonadota</taxon>
        <taxon>Gammaproteobacteria</taxon>
        <taxon>Alteromonadales</taxon>
        <taxon>Alteromonadaceae</taxon>
        <taxon>Saliniradius</taxon>
    </lineage>
</organism>
<dbReference type="Proteomes" id="UP000245728">
    <property type="component" value="Chromosome"/>
</dbReference>
<feature type="transmembrane region" description="Helical" evidence="1">
    <location>
        <begin position="146"/>
        <end position="168"/>
    </location>
</feature>
<keyword evidence="1" id="KW-1133">Transmembrane helix</keyword>